<dbReference type="GO" id="GO:0016020">
    <property type="term" value="C:membrane"/>
    <property type="evidence" value="ECO:0007669"/>
    <property type="project" value="InterPro"/>
</dbReference>
<dbReference type="Gene3D" id="3.90.1010.20">
    <property type="match status" value="1"/>
</dbReference>
<evidence type="ECO:0000313" key="3">
    <source>
        <dbReference type="EMBL" id="RGR73462.1"/>
    </source>
</evidence>
<accession>A0A412FZ59</accession>
<name>A0A412FZ59_9FIRM</name>
<evidence type="ECO:0000313" key="4">
    <source>
        <dbReference type="Proteomes" id="UP000284178"/>
    </source>
</evidence>
<keyword evidence="4" id="KW-1185">Reference proteome</keyword>
<organism evidence="3 4">
    <name type="scientific">Holdemania filiformis</name>
    <dbReference type="NCBI Taxonomy" id="61171"/>
    <lineage>
        <taxon>Bacteria</taxon>
        <taxon>Bacillati</taxon>
        <taxon>Bacillota</taxon>
        <taxon>Erysipelotrichia</taxon>
        <taxon>Erysipelotrichales</taxon>
        <taxon>Erysipelotrichaceae</taxon>
        <taxon>Holdemania</taxon>
    </lineage>
</organism>
<evidence type="ECO:0000259" key="2">
    <source>
        <dbReference type="SMART" id="SM00900"/>
    </source>
</evidence>
<proteinExistence type="predicted"/>
<feature type="domain" description="FMN-binding" evidence="2">
    <location>
        <begin position="95"/>
        <end position="168"/>
    </location>
</feature>
<dbReference type="AlphaFoldDB" id="A0A412FZ59"/>
<dbReference type="Proteomes" id="UP000284178">
    <property type="component" value="Unassembled WGS sequence"/>
</dbReference>
<dbReference type="GO" id="GO:0010181">
    <property type="term" value="F:FMN binding"/>
    <property type="evidence" value="ECO:0007669"/>
    <property type="project" value="InterPro"/>
</dbReference>
<dbReference type="SMART" id="SM00900">
    <property type="entry name" value="FMN_bind"/>
    <property type="match status" value="1"/>
</dbReference>
<dbReference type="GeneID" id="83015868"/>
<evidence type="ECO:0000256" key="1">
    <source>
        <dbReference type="SAM" id="MobiDB-lite"/>
    </source>
</evidence>
<gene>
    <name evidence="3" type="ORF">DWY25_10710</name>
</gene>
<dbReference type="PROSITE" id="PS51257">
    <property type="entry name" value="PROKAR_LIPOPROTEIN"/>
    <property type="match status" value="1"/>
</dbReference>
<reference evidence="3 4" key="1">
    <citation type="submission" date="2018-08" db="EMBL/GenBank/DDBJ databases">
        <title>A genome reference for cultivated species of the human gut microbiota.</title>
        <authorList>
            <person name="Zou Y."/>
            <person name="Xue W."/>
            <person name="Luo G."/>
        </authorList>
    </citation>
    <scope>NUCLEOTIDE SEQUENCE [LARGE SCALE GENOMIC DNA]</scope>
    <source>
        <strain evidence="3 4">AF24-29</strain>
    </source>
</reference>
<dbReference type="RefSeq" id="WP_117895222.1">
    <property type="nucleotide sequence ID" value="NZ_CABJCV010000012.1"/>
</dbReference>
<feature type="region of interest" description="Disordered" evidence="1">
    <location>
        <begin position="35"/>
        <end position="69"/>
    </location>
</feature>
<sequence>MTKKNKIHMGMRKTGIFILILILIGGCAFNNTGHEGLGEKSQPDPEMTPTPIPVNSEVSENSAAKEERPVMTEAEINRMVSKLPEDGIYYGSADGRWGEIEVAVTIENGLITAIGVDQYETPGLGDDACDRMVKRIIESQTTAVDTLGGATISSEALIEAVNQALNMEGK</sequence>
<dbReference type="InterPro" id="IPR007329">
    <property type="entry name" value="FMN-bd"/>
</dbReference>
<comment type="caution">
    <text evidence="3">The sequence shown here is derived from an EMBL/GenBank/DDBJ whole genome shotgun (WGS) entry which is preliminary data.</text>
</comment>
<dbReference type="Pfam" id="PF04205">
    <property type="entry name" value="FMN_bind"/>
    <property type="match status" value="1"/>
</dbReference>
<dbReference type="EMBL" id="QRUP01000012">
    <property type="protein sequence ID" value="RGR73462.1"/>
    <property type="molecule type" value="Genomic_DNA"/>
</dbReference>
<protein>
    <submittedName>
        <fullName evidence="3">FMN-binding protein</fullName>
    </submittedName>
</protein>